<proteinExistence type="predicted"/>
<organism evidence="1 2">
    <name type="scientific">Oryza rufipogon</name>
    <name type="common">Brownbeard rice</name>
    <name type="synonym">Asian wild rice</name>
    <dbReference type="NCBI Taxonomy" id="4529"/>
    <lineage>
        <taxon>Eukaryota</taxon>
        <taxon>Viridiplantae</taxon>
        <taxon>Streptophyta</taxon>
        <taxon>Embryophyta</taxon>
        <taxon>Tracheophyta</taxon>
        <taxon>Spermatophyta</taxon>
        <taxon>Magnoliopsida</taxon>
        <taxon>Liliopsida</taxon>
        <taxon>Poales</taxon>
        <taxon>Poaceae</taxon>
        <taxon>BOP clade</taxon>
        <taxon>Oryzoideae</taxon>
        <taxon>Oryzeae</taxon>
        <taxon>Oryzinae</taxon>
        <taxon>Oryza</taxon>
    </lineage>
</organism>
<keyword evidence="2" id="KW-1185">Reference proteome</keyword>
<protein>
    <submittedName>
        <fullName evidence="1">Uncharacterized protein</fullName>
    </submittedName>
</protein>
<evidence type="ECO:0000313" key="1">
    <source>
        <dbReference type="EnsemblPlants" id="ORUFI02G02910.1"/>
    </source>
</evidence>
<evidence type="ECO:0000313" key="2">
    <source>
        <dbReference type="Proteomes" id="UP000008022"/>
    </source>
</evidence>
<accession>A0A0E0N9H7</accession>
<dbReference type="EnsemblPlants" id="ORUFI02G02910.1">
    <property type="protein sequence ID" value="ORUFI02G02910.1"/>
    <property type="gene ID" value="ORUFI02G02910"/>
</dbReference>
<reference evidence="2" key="1">
    <citation type="submission" date="2013-06" db="EMBL/GenBank/DDBJ databases">
        <authorList>
            <person name="Zhao Q."/>
        </authorList>
    </citation>
    <scope>NUCLEOTIDE SEQUENCE</scope>
    <source>
        <strain evidence="2">cv. W1943</strain>
    </source>
</reference>
<dbReference type="HOGENOM" id="CLU_2546584_0_0_1"/>
<dbReference type="Proteomes" id="UP000008022">
    <property type="component" value="Unassembled WGS sequence"/>
</dbReference>
<name>A0A0E0N9H7_ORYRU</name>
<dbReference type="AlphaFoldDB" id="A0A0E0N9H7"/>
<sequence length="83" mass="8792">MSSLDLGSSLVTLSPNGKNDDVICRCSTFCLVSAERQEQQWRQQQARRPAPCAPCCLTLARPTGHSSGWVAAKLGCGGGAREA</sequence>
<reference evidence="1" key="2">
    <citation type="submission" date="2015-06" db="UniProtKB">
        <authorList>
            <consortium name="EnsemblPlants"/>
        </authorList>
    </citation>
    <scope>IDENTIFICATION</scope>
</reference>
<dbReference type="Gramene" id="ORUFI02G02910.1">
    <property type="protein sequence ID" value="ORUFI02G02910.1"/>
    <property type="gene ID" value="ORUFI02G02910"/>
</dbReference>